<organism evidence="2 3">
    <name type="scientific">Desmophyllum pertusum</name>
    <dbReference type="NCBI Taxonomy" id="174260"/>
    <lineage>
        <taxon>Eukaryota</taxon>
        <taxon>Metazoa</taxon>
        <taxon>Cnidaria</taxon>
        <taxon>Anthozoa</taxon>
        <taxon>Hexacorallia</taxon>
        <taxon>Scleractinia</taxon>
        <taxon>Caryophylliina</taxon>
        <taxon>Caryophylliidae</taxon>
        <taxon>Desmophyllum</taxon>
    </lineage>
</organism>
<dbReference type="InterPro" id="IPR011049">
    <property type="entry name" value="Serralysin-like_metalloprot_C"/>
</dbReference>
<keyword evidence="1" id="KW-0812">Transmembrane</keyword>
<dbReference type="EMBL" id="MU827310">
    <property type="protein sequence ID" value="KAJ7360216.1"/>
    <property type="molecule type" value="Genomic_DNA"/>
</dbReference>
<keyword evidence="1" id="KW-1133">Transmembrane helix</keyword>
<dbReference type="SUPFAM" id="SSF51120">
    <property type="entry name" value="beta-Roll"/>
    <property type="match status" value="1"/>
</dbReference>
<keyword evidence="1" id="KW-0472">Membrane</keyword>
<comment type="caution">
    <text evidence="2">The sequence shown here is derived from an EMBL/GenBank/DDBJ whole genome shotgun (WGS) entry which is preliminary data.</text>
</comment>
<sequence length="443" mass="48456">MDHDAAIDLLHRQTEMTYQLTCQKYLEEMKAISSNIRQQFDDKDFAIVVSLATLDATITFGEGIKNLQVIRADTQAGFTGLPNPENGKLHNRVQKLNSLRNVVWLFKEKIRSGVVTADSSLMEKLREAQTWLSTQTGGHLGQGMTIALERIGVMNKLRENWGANSLKFRSFSAAAANGLDFAINGYNTVVNSMALHREVTDSNILALTSSVTAMAGDIAMGVSQILATSGKVAMAAGPIGYAVAATLYIASYAIGVSSGLVGQKNLRGKKIMSRCLLRLSCHLRILQLWWRYSTRLPRVTCSTAYYLLMTQTTLGAFYMVAMAIKDVKTGSSEVSKYLTVANFLKMLHLSKERDKFKEKNSHRESKNYISGGGPERDTIIGGKAKDIISVNNDEVWDTDGDNTFLVEGSGNDDILVGPGADLAIIKKSSGTAKFSMPSVEPQD</sequence>
<proteinExistence type="predicted"/>
<protein>
    <submittedName>
        <fullName evidence="2">Uncharacterized protein</fullName>
    </submittedName>
</protein>
<feature type="transmembrane region" description="Helical" evidence="1">
    <location>
        <begin position="304"/>
        <end position="324"/>
    </location>
</feature>
<evidence type="ECO:0000256" key="1">
    <source>
        <dbReference type="SAM" id="Phobius"/>
    </source>
</evidence>
<keyword evidence="3" id="KW-1185">Reference proteome</keyword>
<reference evidence="2" key="1">
    <citation type="submission" date="2023-01" db="EMBL/GenBank/DDBJ databases">
        <title>Genome assembly of the deep-sea coral Lophelia pertusa.</title>
        <authorList>
            <person name="Herrera S."/>
            <person name="Cordes E."/>
        </authorList>
    </citation>
    <scope>NUCLEOTIDE SEQUENCE</scope>
    <source>
        <strain evidence="2">USNM1676648</strain>
        <tissue evidence="2">Polyp</tissue>
    </source>
</reference>
<name>A0A9W9YNK0_9CNID</name>
<evidence type="ECO:0000313" key="2">
    <source>
        <dbReference type="EMBL" id="KAJ7360216.1"/>
    </source>
</evidence>
<gene>
    <name evidence="2" type="ORF">OS493_016843</name>
</gene>
<accession>A0A9W9YNK0</accession>
<evidence type="ECO:0000313" key="3">
    <source>
        <dbReference type="Proteomes" id="UP001163046"/>
    </source>
</evidence>
<dbReference type="AlphaFoldDB" id="A0A9W9YNK0"/>
<dbReference type="Proteomes" id="UP001163046">
    <property type="component" value="Unassembled WGS sequence"/>
</dbReference>
<feature type="transmembrane region" description="Helical" evidence="1">
    <location>
        <begin position="239"/>
        <end position="263"/>
    </location>
</feature>